<reference evidence="3 4" key="1">
    <citation type="submission" date="2019-08" db="EMBL/GenBank/DDBJ databases">
        <title>Bioinformatics analysis of the strain L3 and L5.</title>
        <authorList>
            <person name="Li X."/>
        </authorList>
    </citation>
    <scope>NUCLEOTIDE SEQUENCE [LARGE SCALE GENOMIC DNA]</scope>
    <source>
        <strain evidence="3 4">L5</strain>
    </source>
</reference>
<evidence type="ECO:0000256" key="1">
    <source>
        <dbReference type="ARBA" id="ARBA00022801"/>
    </source>
</evidence>
<proteinExistence type="predicted"/>
<evidence type="ECO:0000259" key="2">
    <source>
        <dbReference type="SMART" id="SM00939"/>
    </source>
</evidence>
<comment type="caution">
    <text evidence="3">The sequence shown here is derived from an EMBL/GenBank/DDBJ whole genome shotgun (WGS) entry which is preliminary data.</text>
</comment>
<dbReference type="Proteomes" id="UP000486760">
    <property type="component" value="Unassembled WGS sequence"/>
</dbReference>
<dbReference type="InterPro" id="IPR013736">
    <property type="entry name" value="Xaa-Pro_dipept_C"/>
</dbReference>
<dbReference type="GO" id="GO:0008239">
    <property type="term" value="F:dipeptidyl-peptidase activity"/>
    <property type="evidence" value="ECO:0007669"/>
    <property type="project" value="InterPro"/>
</dbReference>
<dbReference type="InterPro" id="IPR029058">
    <property type="entry name" value="AB_hydrolase_fold"/>
</dbReference>
<dbReference type="Gene3D" id="2.60.120.260">
    <property type="entry name" value="Galactose-binding domain-like"/>
    <property type="match status" value="1"/>
</dbReference>
<dbReference type="InterPro" id="IPR005674">
    <property type="entry name" value="CocE/Ser_esterase"/>
</dbReference>
<dbReference type="EMBL" id="VTPY01000003">
    <property type="protein sequence ID" value="KAA0012964.1"/>
    <property type="molecule type" value="Genomic_DNA"/>
</dbReference>
<keyword evidence="4" id="KW-1185">Reference proteome</keyword>
<dbReference type="SMART" id="SM00939">
    <property type="entry name" value="PepX_C"/>
    <property type="match status" value="1"/>
</dbReference>
<dbReference type="Pfam" id="PF02129">
    <property type="entry name" value="Peptidase_S15"/>
    <property type="match status" value="1"/>
</dbReference>
<dbReference type="Gene3D" id="3.40.50.1820">
    <property type="entry name" value="alpha/beta hydrolase"/>
    <property type="match status" value="1"/>
</dbReference>
<evidence type="ECO:0000313" key="4">
    <source>
        <dbReference type="Proteomes" id="UP000486760"/>
    </source>
</evidence>
<dbReference type="Gene3D" id="1.10.3020.10">
    <property type="entry name" value="alpha-amino acid ester hydrolase ( Helical cap domain)"/>
    <property type="match status" value="1"/>
</dbReference>
<dbReference type="SUPFAM" id="SSF49785">
    <property type="entry name" value="Galactose-binding domain-like"/>
    <property type="match status" value="1"/>
</dbReference>
<dbReference type="InterPro" id="IPR000383">
    <property type="entry name" value="Xaa-Pro-like_dom"/>
</dbReference>
<dbReference type="InterPro" id="IPR008979">
    <property type="entry name" value="Galactose-bd-like_sf"/>
</dbReference>
<dbReference type="RefSeq" id="WP_149327918.1">
    <property type="nucleotide sequence ID" value="NZ_VTPY01000003.1"/>
</dbReference>
<protein>
    <submittedName>
        <fullName evidence="3">CocE/NonD family hydrolase</fullName>
    </submittedName>
</protein>
<accession>A0A7V7KGK9</accession>
<name>A0A7V7KGK9_9GAMM</name>
<keyword evidence="1 3" id="KW-0378">Hydrolase</keyword>
<sequence>MSEAPLFPLESWLESRPPNFAGQRLSSRYLTMSDGIDIAIDVHLPGVNATSSECFPVVVFFTPYYRRMKLKPGAPEGTEDCPNIAVFRSLLLPRGYALVAVDVRGSGASFGIRKGLRSPKEREDYLEIVEWISQQSWCSGAIGVTGISYLGAAADFTASWAHPAVKAIVPHSAVWDTWSNQLYPGGVMCRRLVKEYGKLMEALDDDDAEDRASFPYFQGEYYDGPAPVDDDHDGILLAAALEDHIANFDMADFVHQFAFRDRPLHTDPDFTSAIISPYHYANRKADMQTAVYTISGWVDGHYSRGAVLRYQWQQNPNKRLMLGAWDHGGRSGSSPFHEDPTPQVKALSETLRFFDEYLMGLNTGLRNEPPVHYYTVGEERWKSANEWPPADINWRKLFFQAGHRLGSEPPTAPSASDRYVGDYRCGTGNQSRYNRLYAQNVEQYYADWHGRDERMLCYTTDAFETDMELTGHPVVRLHLSSDTQDCALFVYLEDIDKNGRAYYVTEGIFRALHRCIAEEHPNIPAIGPNHSFSERDARYLIPGECTEVAFDLLPISWLFKAGHRLRVAIALADSDHFSRIPDGVLPTIDISRSASTPSVLELPLIARG</sequence>
<organism evidence="3 4">
    <name type="scientific">Billgrantia pellis</name>
    <dbReference type="NCBI Taxonomy" id="2606936"/>
    <lineage>
        <taxon>Bacteria</taxon>
        <taxon>Pseudomonadati</taxon>
        <taxon>Pseudomonadota</taxon>
        <taxon>Gammaproteobacteria</taxon>
        <taxon>Oceanospirillales</taxon>
        <taxon>Halomonadaceae</taxon>
        <taxon>Billgrantia</taxon>
    </lineage>
</organism>
<dbReference type="Pfam" id="PF08530">
    <property type="entry name" value="PepX_C"/>
    <property type="match status" value="1"/>
</dbReference>
<dbReference type="NCBIfam" id="TIGR00976">
    <property type="entry name" value="CocE_NonD"/>
    <property type="match status" value="1"/>
</dbReference>
<evidence type="ECO:0000313" key="3">
    <source>
        <dbReference type="EMBL" id="KAA0012964.1"/>
    </source>
</evidence>
<dbReference type="AlphaFoldDB" id="A0A7V7KGK9"/>
<gene>
    <name evidence="3" type="ORF">F0A17_08560</name>
</gene>
<dbReference type="SUPFAM" id="SSF53474">
    <property type="entry name" value="alpha/beta-Hydrolases"/>
    <property type="match status" value="1"/>
</dbReference>
<feature type="domain" description="Xaa-Pro dipeptidyl-peptidase C-terminal" evidence="2">
    <location>
        <begin position="351"/>
        <end position="601"/>
    </location>
</feature>